<sequence length="58" mass="6482">MWSCISAYELKHRTGGRWSVGSNNDSRRAETTDLSELPLPREANCHAVAELLVNSQHS</sequence>
<feature type="non-terminal residue" evidence="1">
    <location>
        <position position="58"/>
    </location>
</feature>
<dbReference type="EMBL" id="KB468113">
    <property type="protein sequence ID" value="PCH41335.1"/>
    <property type="molecule type" value="Genomic_DNA"/>
</dbReference>
<dbReference type="Proteomes" id="UP000218811">
    <property type="component" value="Unassembled WGS sequence"/>
</dbReference>
<reference evidence="1 2" key="1">
    <citation type="journal article" date="2012" name="Science">
        <title>The Paleozoic origin of enzymatic lignin decomposition reconstructed from 31 fungal genomes.</title>
        <authorList>
            <person name="Floudas D."/>
            <person name="Binder M."/>
            <person name="Riley R."/>
            <person name="Barry K."/>
            <person name="Blanchette R.A."/>
            <person name="Henrissat B."/>
            <person name="Martinez A.T."/>
            <person name="Otillar R."/>
            <person name="Spatafora J.W."/>
            <person name="Yadav J.S."/>
            <person name="Aerts A."/>
            <person name="Benoit I."/>
            <person name="Boyd A."/>
            <person name="Carlson A."/>
            <person name="Copeland A."/>
            <person name="Coutinho P.M."/>
            <person name="de Vries R.P."/>
            <person name="Ferreira P."/>
            <person name="Findley K."/>
            <person name="Foster B."/>
            <person name="Gaskell J."/>
            <person name="Glotzer D."/>
            <person name="Gorecki P."/>
            <person name="Heitman J."/>
            <person name="Hesse C."/>
            <person name="Hori C."/>
            <person name="Igarashi K."/>
            <person name="Jurgens J.A."/>
            <person name="Kallen N."/>
            <person name="Kersten P."/>
            <person name="Kohler A."/>
            <person name="Kuees U."/>
            <person name="Kumar T.K.A."/>
            <person name="Kuo A."/>
            <person name="LaButti K."/>
            <person name="Larrondo L.F."/>
            <person name="Lindquist E."/>
            <person name="Ling A."/>
            <person name="Lombard V."/>
            <person name="Lucas S."/>
            <person name="Lundell T."/>
            <person name="Martin R."/>
            <person name="McLaughlin D.J."/>
            <person name="Morgenstern I."/>
            <person name="Morin E."/>
            <person name="Murat C."/>
            <person name="Nagy L.G."/>
            <person name="Nolan M."/>
            <person name="Ohm R.A."/>
            <person name="Patyshakuliyeva A."/>
            <person name="Rokas A."/>
            <person name="Ruiz-Duenas F.J."/>
            <person name="Sabat G."/>
            <person name="Salamov A."/>
            <person name="Samejima M."/>
            <person name="Schmutz J."/>
            <person name="Slot J.C."/>
            <person name="St John F."/>
            <person name="Stenlid J."/>
            <person name="Sun H."/>
            <person name="Sun S."/>
            <person name="Syed K."/>
            <person name="Tsang A."/>
            <person name="Wiebenga A."/>
            <person name="Young D."/>
            <person name="Pisabarro A."/>
            <person name="Eastwood D.C."/>
            <person name="Martin F."/>
            <person name="Cullen D."/>
            <person name="Grigoriev I.V."/>
            <person name="Hibbett D.S."/>
        </authorList>
    </citation>
    <scope>NUCLEOTIDE SEQUENCE [LARGE SCALE GENOMIC DNA]</scope>
    <source>
        <strain evidence="1 2">MD-104</strain>
    </source>
</reference>
<name>A0A2H3JIF7_WOLCO</name>
<proteinExistence type="predicted"/>
<evidence type="ECO:0000313" key="1">
    <source>
        <dbReference type="EMBL" id="PCH41335.1"/>
    </source>
</evidence>
<gene>
    <name evidence="1" type="ORF">WOLCODRAFT_24674</name>
</gene>
<accession>A0A2H3JIF7</accession>
<evidence type="ECO:0000313" key="2">
    <source>
        <dbReference type="Proteomes" id="UP000218811"/>
    </source>
</evidence>
<protein>
    <submittedName>
        <fullName evidence="1">Uncharacterized protein</fullName>
    </submittedName>
</protein>
<dbReference type="AlphaFoldDB" id="A0A2H3JIF7"/>
<keyword evidence="2" id="KW-1185">Reference proteome</keyword>
<organism evidence="1 2">
    <name type="scientific">Wolfiporia cocos (strain MD-104)</name>
    <name type="common">Brown rot fungus</name>
    <dbReference type="NCBI Taxonomy" id="742152"/>
    <lineage>
        <taxon>Eukaryota</taxon>
        <taxon>Fungi</taxon>
        <taxon>Dikarya</taxon>
        <taxon>Basidiomycota</taxon>
        <taxon>Agaricomycotina</taxon>
        <taxon>Agaricomycetes</taxon>
        <taxon>Polyporales</taxon>
        <taxon>Phaeolaceae</taxon>
        <taxon>Wolfiporia</taxon>
    </lineage>
</organism>